<dbReference type="Gene3D" id="3.30.710.10">
    <property type="entry name" value="Potassium Channel Kv1.1, Chain A"/>
    <property type="match status" value="1"/>
</dbReference>
<evidence type="ECO:0000313" key="2">
    <source>
        <dbReference type="Proteomes" id="UP000095282"/>
    </source>
</evidence>
<dbReference type="InterPro" id="IPR011333">
    <property type="entry name" value="SKP1/BTB/POZ_sf"/>
</dbReference>
<proteinExistence type="predicted"/>
<sequence length="112" mass="13202">MSKFQLTTIKMSIEETFAKSEKLMRFFSSPRITLHVNKALLSYHSDYFKKLFETDSGNEFPIEVTDLDVFATALSLIQNNPMKIEYWKLDKTVEIIDKFQLPAAKRHLELYF</sequence>
<evidence type="ECO:0000313" key="3">
    <source>
        <dbReference type="WBParaSite" id="Csp11.Scaffold629.g9571.t2"/>
    </source>
</evidence>
<protein>
    <submittedName>
        <fullName evidence="3">BTB domain-containing protein</fullName>
    </submittedName>
</protein>
<dbReference type="SUPFAM" id="SSF54695">
    <property type="entry name" value="POZ domain"/>
    <property type="match status" value="1"/>
</dbReference>
<dbReference type="WBParaSite" id="Csp11.Scaffold629.g9571.t2">
    <property type="protein sequence ID" value="Csp11.Scaffold629.g9571.t2"/>
    <property type="gene ID" value="Csp11.Scaffold629.g9571"/>
</dbReference>
<dbReference type="AlphaFoldDB" id="A0A1I7UI57"/>
<feature type="domain" description="BTB" evidence="1">
    <location>
        <begin position="34"/>
        <end position="86"/>
    </location>
</feature>
<organism evidence="2 3">
    <name type="scientific">Caenorhabditis tropicalis</name>
    <dbReference type="NCBI Taxonomy" id="1561998"/>
    <lineage>
        <taxon>Eukaryota</taxon>
        <taxon>Metazoa</taxon>
        <taxon>Ecdysozoa</taxon>
        <taxon>Nematoda</taxon>
        <taxon>Chromadorea</taxon>
        <taxon>Rhabditida</taxon>
        <taxon>Rhabditina</taxon>
        <taxon>Rhabditomorpha</taxon>
        <taxon>Rhabditoidea</taxon>
        <taxon>Rhabditidae</taxon>
        <taxon>Peloderinae</taxon>
        <taxon>Caenorhabditis</taxon>
    </lineage>
</organism>
<dbReference type="Proteomes" id="UP000095282">
    <property type="component" value="Unplaced"/>
</dbReference>
<name>A0A1I7UI57_9PELO</name>
<dbReference type="PROSITE" id="PS50097">
    <property type="entry name" value="BTB"/>
    <property type="match status" value="1"/>
</dbReference>
<dbReference type="Pfam" id="PF00651">
    <property type="entry name" value="BTB"/>
    <property type="match status" value="1"/>
</dbReference>
<dbReference type="PANTHER" id="PTHR22744">
    <property type="entry name" value="HELIX LOOP HELIX PROTEIN 21-RELATED"/>
    <property type="match status" value="1"/>
</dbReference>
<dbReference type="InterPro" id="IPR000210">
    <property type="entry name" value="BTB/POZ_dom"/>
</dbReference>
<keyword evidence="2" id="KW-1185">Reference proteome</keyword>
<dbReference type="PANTHER" id="PTHR22744:SF14">
    <property type="entry name" value="BTB DOMAIN-CONTAINING PROTEIN-RELATED"/>
    <property type="match status" value="1"/>
</dbReference>
<reference evidence="3" key="1">
    <citation type="submission" date="2016-11" db="UniProtKB">
        <authorList>
            <consortium name="WormBaseParasite"/>
        </authorList>
    </citation>
    <scope>IDENTIFICATION</scope>
</reference>
<evidence type="ECO:0000259" key="1">
    <source>
        <dbReference type="PROSITE" id="PS50097"/>
    </source>
</evidence>
<accession>A0A1I7UI57</accession>